<comment type="caution">
    <text evidence="12">The sequence shown here is derived from an EMBL/GenBank/DDBJ whole genome shotgun (WGS) entry which is preliminary data.</text>
</comment>
<evidence type="ECO:0000256" key="2">
    <source>
        <dbReference type="ARBA" id="ARBA00007145"/>
    </source>
</evidence>
<keyword evidence="8 10" id="KW-0520">NAD</keyword>
<dbReference type="SUPFAM" id="SSF52402">
    <property type="entry name" value="Adenine nucleotide alpha hydrolases-like"/>
    <property type="match status" value="1"/>
</dbReference>
<evidence type="ECO:0000256" key="9">
    <source>
        <dbReference type="ARBA" id="ARBA00030681"/>
    </source>
</evidence>
<dbReference type="Gene3D" id="3.60.110.10">
    <property type="entry name" value="Carbon-nitrogen hydrolase"/>
    <property type="match status" value="1"/>
</dbReference>
<evidence type="ECO:0000256" key="7">
    <source>
        <dbReference type="ARBA" id="ARBA00022840"/>
    </source>
</evidence>
<dbReference type="PROSITE" id="PS50263">
    <property type="entry name" value="CN_HYDROLASE"/>
    <property type="match status" value="1"/>
</dbReference>
<evidence type="ECO:0000313" key="12">
    <source>
        <dbReference type="EMBL" id="CAL8114058.1"/>
    </source>
</evidence>
<name>A0ABP1R1S1_9HEXA</name>
<dbReference type="PANTHER" id="PTHR23090">
    <property type="entry name" value="NH 3 /GLUTAMINE-DEPENDENT NAD + SYNTHETASE"/>
    <property type="match status" value="1"/>
</dbReference>
<comment type="pathway">
    <text evidence="1 10">Cofactor biosynthesis; NAD(+) biosynthesis; NAD(+) from deamido-NAD(+) (L-Gln route): step 1/1.</text>
</comment>
<dbReference type="InterPro" id="IPR003694">
    <property type="entry name" value="NAD_synthase"/>
</dbReference>
<dbReference type="InterPro" id="IPR014729">
    <property type="entry name" value="Rossmann-like_a/b/a_fold"/>
</dbReference>
<evidence type="ECO:0000256" key="10">
    <source>
        <dbReference type="PIRNR" id="PIRNR006630"/>
    </source>
</evidence>
<dbReference type="Gene3D" id="3.40.50.620">
    <property type="entry name" value="HUPs"/>
    <property type="match status" value="1"/>
</dbReference>
<protein>
    <recommendedName>
        <fullName evidence="4 10">Glutamine-dependent NAD(+) synthetase</fullName>
        <ecNumber evidence="3 10">6.3.5.1</ecNumber>
    </recommendedName>
    <alternativeName>
        <fullName evidence="9 10">NAD(+) synthase [glutamine-hydrolyzing]</fullName>
    </alternativeName>
</protein>
<keyword evidence="7 10" id="KW-0067">ATP-binding</keyword>
<dbReference type="CDD" id="cd07570">
    <property type="entry name" value="GAT_Gln-NAD-synth"/>
    <property type="match status" value="1"/>
</dbReference>
<dbReference type="Pfam" id="PF00795">
    <property type="entry name" value="CN_hydrolase"/>
    <property type="match status" value="1"/>
</dbReference>
<evidence type="ECO:0000313" key="13">
    <source>
        <dbReference type="Proteomes" id="UP001642540"/>
    </source>
</evidence>
<evidence type="ECO:0000256" key="5">
    <source>
        <dbReference type="ARBA" id="ARBA00022598"/>
    </source>
</evidence>
<evidence type="ECO:0000256" key="1">
    <source>
        <dbReference type="ARBA" id="ARBA00005188"/>
    </source>
</evidence>
<dbReference type="NCBIfam" id="TIGR00552">
    <property type="entry name" value="nadE"/>
    <property type="match status" value="1"/>
</dbReference>
<dbReference type="PANTHER" id="PTHR23090:SF9">
    <property type="entry name" value="GLUTAMINE-DEPENDENT NAD(+) SYNTHETASE"/>
    <property type="match status" value="1"/>
</dbReference>
<evidence type="ECO:0000256" key="8">
    <source>
        <dbReference type="ARBA" id="ARBA00023027"/>
    </source>
</evidence>
<dbReference type="InterPro" id="IPR022310">
    <property type="entry name" value="NAD/GMP_synthase"/>
</dbReference>
<proteinExistence type="inferred from homology"/>
<organism evidence="12 13">
    <name type="scientific">Orchesella dallaii</name>
    <dbReference type="NCBI Taxonomy" id="48710"/>
    <lineage>
        <taxon>Eukaryota</taxon>
        <taxon>Metazoa</taxon>
        <taxon>Ecdysozoa</taxon>
        <taxon>Arthropoda</taxon>
        <taxon>Hexapoda</taxon>
        <taxon>Collembola</taxon>
        <taxon>Entomobryomorpha</taxon>
        <taxon>Entomobryoidea</taxon>
        <taxon>Orchesellidae</taxon>
        <taxon>Orchesellinae</taxon>
        <taxon>Orchesella</taxon>
    </lineage>
</organism>
<comment type="catalytic activity">
    <reaction evidence="10">
        <text>deamido-NAD(+) + L-glutamine + ATP + H2O = L-glutamate + AMP + diphosphate + NAD(+) + H(+)</text>
        <dbReference type="Rhea" id="RHEA:24384"/>
        <dbReference type="ChEBI" id="CHEBI:15377"/>
        <dbReference type="ChEBI" id="CHEBI:15378"/>
        <dbReference type="ChEBI" id="CHEBI:29985"/>
        <dbReference type="ChEBI" id="CHEBI:30616"/>
        <dbReference type="ChEBI" id="CHEBI:33019"/>
        <dbReference type="ChEBI" id="CHEBI:57540"/>
        <dbReference type="ChEBI" id="CHEBI:58359"/>
        <dbReference type="ChEBI" id="CHEBI:58437"/>
        <dbReference type="ChEBI" id="CHEBI:456215"/>
        <dbReference type="EC" id="6.3.5.1"/>
    </reaction>
</comment>
<gene>
    <name evidence="12" type="ORF">ODALV1_LOCUS16294</name>
</gene>
<sequence>MAEVATLSTVTLNQFALDFEGNKQRILRSIEICKEEKSRFRCGPELEICGYNCQDHFLESDTRTHSWEVLADLLKDDICQNILIDVGMPVMHNGVNYNCRVVFLNKKILLIRPKMIMCDDGNYRESRWFTGWTKKRHVEDYVLPEIIAVVAGQRKAPFGDALLQLADTKIGFEICEELWNPMSTHLEQTLAGADIIVNGSGSHAEIRKASYALELIKTASSKCGCLYAFSNLRGCDGERVYLNGCSAIVLNGDVLKLGEQYSLDDVEVLTATFQLDEIHSHKIKIRSRSLVGANTESYPCIEIPWSLSTSTRQRSLTLPLEKVEFICPEAEIACGPALWLWDYLRRSPASGFLLPLSGGVDSSSVAIIVFSMCRLIVNHINNHDDQVLNDVRRILKDSSFKPTDPRELCGKLLTTCYMASENSSDTTRNFAKSLAAEIGSNHREINISPVCATFVEETAKALGKGTPSFAGTRAENLALQNVQARSRMVFAYMFAQLTPWSRGEGGFLLVLTSANVDEAIRGYFTKYDCSAGDLNPIGGISKTDLKRFIIYAGKKFGLKMVAQIVEAPPTAELCPLETNQTDEQDMGMTYEELSYYGKLRKPLACGPFSMMARLIHLWKDKHEPREIARKVKHFYVSYAANRHKMSILTPSCHMENYSPEDHRHDLRPIFYPLDFTWQFRRIDELVHNVESEVD</sequence>
<keyword evidence="6 10" id="KW-0547">Nucleotide-binding</keyword>
<feature type="domain" description="CN hydrolase" evidence="11">
    <location>
        <begin position="5"/>
        <end position="275"/>
    </location>
</feature>
<comment type="similarity">
    <text evidence="2 10">In the C-terminal section; belongs to the NAD synthetase family.</text>
</comment>
<dbReference type="HAMAP" id="MF_02090">
    <property type="entry name" value="NadE_glutamine_dep"/>
    <property type="match status" value="1"/>
</dbReference>
<evidence type="ECO:0000256" key="4">
    <source>
        <dbReference type="ARBA" id="ARBA00017309"/>
    </source>
</evidence>
<evidence type="ECO:0000259" key="11">
    <source>
        <dbReference type="PROSITE" id="PS50263"/>
    </source>
</evidence>
<reference evidence="12 13" key="1">
    <citation type="submission" date="2024-08" db="EMBL/GenBank/DDBJ databases">
        <authorList>
            <person name="Cucini C."/>
            <person name="Frati F."/>
        </authorList>
    </citation>
    <scope>NUCLEOTIDE SEQUENCE [LARGE SCALE GENOMIC DNA]</scope>
</reference>
<dbReference type="InterPro" id="IPR003010">
    <property type="entry name" value="C-N_Hydrolase"/>
</dbReference>
<accession>A0ABP1R1S1</accession>
<dbReference type="SUPFAM" id="SSF56317">
    <property type="entry name" value="Carbon-nitrogen hydrolase"/>
    <property type="match status" value="1"/>
</dbReference>
<evidence type="ECO:0000256" key="3">
    <source>
        <dbReference type="ARBA" id="ARBA00012743"/>
    </source>
</evidence>
<evidence type="ECO:0000256" key="6">
    <source>
        <dbReference type="ARBA" id="ARBA00022741"/>
    </source>
</evidence>
<dbReference type="EC" id="6.3.5.1" evidence="3 10"/>
<dbReference type="InterPro" id="IPR014445">
    <property type="entry name" value="Gln-dep_NAD_synthase"/>
</dbReference>
<dbReference type="InterPro" id="IPR036526">
    <property type="entry name" value="C-N_Hydrolase_sf"/>
</dbReference>
<keyword evidence="5 10" id="KW-0436">Ligase</keyword>
<dbReference type="PIRSF" id="PIRSF006630">
    <property type="entry name" value="NADS_GAT"/>
    <property type="match status" value="1"/>
</dbReference>
<keyword evidence="13" id="KW-1185">Reference proteome</keyword>
<dbReference type="CDD" id="cd00553">
    <property type="entry name" value="NAD_synthase"/>
    <property type="match status" value="1"/>
</dbReference>
<dbReference type="Pfam" id="PF02540">
    <property type="entry name" value="NAD_synthase"/>
    <property type="match status" value="1"/>
</dbReference>
<dbReference type="EMBL" id="CAXLJM020000049">
    <property type="protein sequence ID" value="CAL8114058.1"/>
    <property type="molecule type" value="Genomic_DNA"/>
</dbReference>
<dbReference type="Proteomes" id="UP001642540">
    <property type="component" value="Unassembled WGS sequence"/>
</dbReference>